<dbReference type="GO" id="GO:0005682">
    <property type="term" value="C:U5 snRNP"/>
    <property type="evidence" value="ECO:0007669"/>
    <property type="project" value="TreeGrafter"/>
</dbReference>
<proteinExistence type="inferred from homology"/>
<evidence type="ECO:0000259" key="4">
    <source>
        <dbReference type="SMART" id="SM00651"/>
    </source>
</evidence>
<dbReference type="PANTHER" id="PTHR10553:SF2">
    <property type="entry name" value="SMALL NUCLEAR RIBONUCLEOPROTEIN G"/>
    <property type="match status" value="1"/>
</dbReference>
<dbReference type="GO" id="GO:0071011">
    <property type="term" value="C:precatalytic spliceosome"/>
    <property type="evidence" value="ECO:0007669"/>
    <property type="project" value="TreeGrafter"/>
</dbReference>
<dbReference type="PANTHER" id="PTHR10553">
    <property type="entry name" value="SMALL NUCLEAR RIBONUCLEOPROTEIN"/>
    <property type="match status" value="1"/>
</dbReference>
<dbReference type="OMA" id="THIDIGM"/>
<dbReference type="GO" id="GO:0005685">
    <property type="term" value="C:U1 snRNP"/>
    <property type="evidence" value="ECO:0007669"/>
    <property type="project" value="TreeGrafter"/>
</dbReference>
<evidence type="ECO:0000313" key="5">
    <source>
        <dbReference type="Ensembl" id="ENSEBUP00000020673.1"/>
    </source>
</evidence>
<dbReference type="GO" id="GO:0043186">
    <property type="term" value="C:P granule"/>
    <property type="evidence" value="ECO:0007669"/>
    <property type="project" value="TreeGrafter"/>
</dbReference>
<dbReference type="GO" id="GO:0034719">
    <property type="term" value="C:SMN-Sm protein complex"/>
    <property type="evidence" value="ECO:0007669"/>
    <property type="project" value="TreeGrafter"/>
</dbReference>
<dbReference type="AlphaFoldDB" id="A0A8C4QXB8"/>
<organism evidence="5 6">
    <name type="scientific">Eptatretus burgeri</name>
    <name type="common">Inshore hagfish</name>
    <dbReference type="NCBI Taxonomy" id="7764"/>
    <lineage>
        <taxon>Eukaryota</taxon>
        <taxon>Metazoa</taxon>
        <taxon>Chordata</taxon>
        <taxon>Craniata</taxon>
        <taxon>Vertebrata</taxon>
        <taxon>Cyclostomata</taxon>
        <taxon>Myxini</taxon>
        <taxon>Myxiniformes</taxon>
        <taxon>Myxinidae</taxon>
        <taxon>Eptatretinae</taxon>
        <taxon>Eptatretus</taxon>
    </lineage>
</organism>
<sequence length="68" mass="7178">MVKLNGSRTVTGILRGFDPFMNLVVDETTESGPGGTHIDIGMVVIGSGETIIQLEGHSVERIPLPCNA</sequence>
<dbReference type="GO" id="GO:0005689">
    <property type="term" value="C:U12-type spliceosomal complex"/>
    <property type="evidence" value="ECO:0007669"/>
    <property type="project" value="TreeGrafter"/>
</dbReference>
<dbReference type="GO" id="GO:0097526">
    <property type="term" value="C:spliceosomal tri-snRNP complex"/>
    <property type="evidence" value="ECO:0007669"/>
    <property type="project" value="TreeGrafter"/>
</dbReference>
<feature type="domain" description="Sm" evidence="4">
    <location>
        <begin position="1"/>
        <end position="56"/>
    </location>
</feature>
<dbReference type="InterPro" id="IPR044641">
    <property type="entry name" value="Lsm7/SmG-like"/>
</dbReference>
<keyword evidence="6" id="KW-1185">Reference proteome</keyword>
<dbReference type="SMART" id="SM00651">
    <property type="entry name" value="Sm"/>
    <property type="match status" value="1"/>
</dbReference>
<dbReference type="Proteomes" id="UP000694388">
    <property type="component" value="Unplaced"/>
</dbReference>
<protein>
    <recommendedName>
        <fullName evidence="3">Sm protein G</fullName>
    </recommendedName>
</protein>
<dbReference type="GO" id="GO:0071004">
    <property type="term" value="C:U2-type prespliceosome"/>
    <property type="evidence" value="ECO:0007669"/>
    <property type="project" value="TreeGrafter"/>
</dbReference>
<dbReference type="Gene3D" id="2.30.30.100">
    <property type="match status" value="1"/>
</dbReference>
<reference evidence="5" key="1">
    <citation type="submission" date="2025-08" db="UniProtKB">
        <authorList>
            <consortium name="Ensembl"/>
        </authorList>
    </citation>
    <scope>IDENTIFICATION</scope>
</reference>
<dbReference type="GO" id="GO:0005687">
    <property type="term" value="C:U4 snRNP"/>
    <property type="evidence" value="ECO:0007669"/>
    <property type="project" value="TreeGrafter"/>
</dbReference>
<dbReference type="GO" id="GO:0071013">
    <property type="term" value="C:catalytic step 2 spliceosome"/>
    <property type="evidence" value="ECO:0007669"/>
    <property type="project" value="TreeGrafter"/>
</dbReference>
<dbReference type="SUPFAM" id="SSF50182">
    <property type="entry name" value="Sm-like ribonucleoproteins"/>
    <property type="match status" value="1"/>
</dbReference>
<dbReference type="GO" id="GO:0000398">
    <property type="term" value="P:mRNA splicing, via spliceosome"/>
    <property type="evidence" value="ECO:0007669"/>
    <property type="project" value="TreeGrafter"/>
</dbReference>
<name>A0A8C4QXB8_EPTBU</name>
<dbReference type="GO" id="GO:0005686">
    <property type="term" value="C:U2 snRNP"/>
    <property type="evidence" value="ECO:0007669"/>
    <property type="project" value="TreeGrafter"/>
</dbReference>
<evidence type="ECO:0000256" key="3">
    <source>
        <dbReference type="ARBA" id="ARBA00041356"/>
    </source>
</evidence>
<dbReference type="GO" id="GO:0003723">
    <property type="term" value="F:RNA binding"/>
    <property type="evidence" value="ECO:0007669"/>
    <property type="project" value="TreeGrafter"/>
</dbReference>
<reference evidence="5" key="2">
    <citation type="submission" date="2025-09" db="UniProtKB">
        <authorList>
            <consortium name="Ensembl"/>
        </authorList>
    </citation>
    <scope>IDENTIFICATION</scope>
</reference>
<evidence type="ECO:0000256" key="2">
    <source>
        <dbReference type="ARBA" id="ARBA00023274"/>
    </source>
</evidence>
<accession>A0A8C4QXB8</accession>
<evidence type="ECO:0000313" key="6">
    <source>
        <dbReference type="Proteomes" id="UP000694388"/>
    </source>
</evidence>
<dbReference type="Ensembl" id="ENSEBUT00000021250.1">
    <property type="protein sequence ID" value="ENSEBUP00000020673.1"/>
    <property type="gene ID" value="ENSEBUG00000012783.1"/>
</dbReference>
<dbReference type="InterPro" id="IPR001163">
    <property type="entry name" value="Sm_dom_euk/arc"/>
</dbReference>
<keyword evidence="2" id="KW-0687">Ribonucleoprotein</keyword>
<dbReference type="Pfam" id="PF01423">
    <property type="entry name" value="LSM"/>
    <property type="match status" value="1"/>
</dbReference>
<evidence type="ECO:0000256" key="1">
    <source>
        <dbReference type="ARBA" id="ARBA00006850"/>
    </source>
</evidence>
<comment type="similarity">
    <text evidence="1">Belongs to the snRNP Sm proteins family.</text>
</comment>
<dbReference type="InterPro" id="IPR010920">
    <property type="entry name" value="LSM_dom_sf"/>
</dbReference>